<dbReference type="Gene3D" id="1.10.1740.10">
    <property type="match status" value="1"/>
</dbReference>
<feature type="domain" description="RNA polymerase sigma-70 region 2" evidence="5">
    <location>
        <begin position="25"/>
        <end position="91"/>
    </location>
</feature>
<dbReference type="NCBIfam" id="TIGR02937">
    <property type="entry name" value="sigma70-ECF"/>
    <property type="match status" value="1"/>
</dbReference>
<dbReference type="GO" id="GO:0003677">
    <property type="term" value="F:DNA binding"/>
    <property type="evidence" value="ECO:0007669"/>
    <property type="project" value="InterPro"/>
</dbReference>
<dbReference type="InterPro" id="IPR036388">
    <property type="entry name" value="WH-like_DNA-bd_sf"/>
</dbReference>
<dbReference type="PANTHER" id="PTHR43133:SF46">
    <property type="entry name" value="RNA POLYMERASE SIGMA-70 FACTOR ECF SUBFAMILY"/>
    <property type="match status" value="1"/>
</dbReference>
<name>A0A4Q7N3X6_9BACT</name>
<organism evidence="7 8">
    <name type="scientific">Pseudobacter ginsenosidimutans</name>
    <dbReference type="NCBI Taxonomy" id="661488"/>
    <lineage>
        <taxon>Bacteria</taxon>
        <taxon>Pseudomonadati</taxon>
        <taxon>Bacteroidota</taxon>
        <taxon>Chitinophagia</taxon>
        <taxon>Chitinophagales</taxon>
        <taxon>Chitinophagaceae</taxon>
        <taxon>Pseudobacter</taxon>
    </lineage>
</organism>
<dbReference type="PANTHER" id="PTHR43133">
    <property type="entry name" value="RNA POLYMERASE ECF-TYPE SIGMA FACTO"/>
    <property type="match status" value="1"/>
</dbReference>
<dbReference type="Pfam" id="PF04542">
    <property type="entry name" value="Sigma70_r2"/>
    <property type="match status" value="1"/>
</dbReference>
<reference evidence="7 8" key="1">
    <citation type="submission" date="2019-02" db="EMBL/GenBank/DDBJ databases">
        <title>Genomic Encyclopedia of Type Strains, Phase IV (KMG-IV): sequencing the most valuable type-strain genomes for metagenomic binning, comparative biology and taxonomic classification.</title>
        <authorList>
            <person name="Goeker M."/>
        </authorList>
    </citation>
    <scope>NUCLEOTIDE SEQUENCE [LARGE SCALE GENOMIC DNA]</scope>
    <source>
        <strain evidence="7 8">DSM 18116</strain>
    </source>
</reference>
<dbReference type="RefSeq" id="WP_130540033.1">
    <property type="nucleotide sequence ID" value="NZ_CP042431.1"/>
</dbReference>
<keyword evidence="8" id="KW-1185">Reference proteome</keyword>
<dbReference type="SUPFAM" id="SSF88659">
    <property type="entry name" value="Sigma3 and sigma4 domains of RNA polymerase sigma factors"/>
    <property type="match status" value="1"/>
</dbReference>
<evidence type="ECO:0000259" key="6">
    <source>
        <dbReference type="Pfam" id="PF08281"/>
    </source>
</evidence>
<evidence type="ECO:0000256" key="1">
    <source>
        <dbReference type="ARBA" id="ARBA00010641"/>
    </source>
</evidence>
<dbReference type="SUPFAM" id="SSF88946">
    <property type="entry name" value="Sigma2 domain of RNA polymerase sigma factors"/>
    <property type="match status" value="1"/>
</dbReference>
<evidence type="ECO:0000313" key="8">
    <source>
        <dbReference type="Proteomes" id="UP000293874"/>
    </source>
</evidence>
<dbReference type="Proteomes" id="UP000293874">
    <property type="component" value="Unassembled WGS sequence"/>
</dbReference>
<dbReference type="EMBL" id="SGXA01000001">
    <property type="protein sequence ID" value="RZS75686.1"/>
    <property type="molecule type" value="Genomic_DNA"/>
</dbReference>
<protein>
    <submittedName>
        <fullName evidence="7">RNA polymerase sigma-70 factor (ECF subfamily)</fullName>
    </submittedName>
</protein>
<accession>A0A4Q7N3X6</accession>
<dbReference type="InterPro" id="IPR013249">
    <property type="entry name" value="RNA_pol_sigma70_r4_t2"/>
</dbReference>
<dbReference type="InterPro" id="IPR014327">
    <property type="entry name" value="RNA_pol_sigma70_bacteroid"/>
</dbReference>
<dbReference type="GO" id="GO:0016987">
    <property type="term" value="F:sigma factor activity"/>
    <property type="evidence" value="ECO:0007669"/>
    <property type="project" value="UniProtKB-KW"/>
</dbReference>
<sequence length="193" mass="22539">MSTHNQDNQLLLRIAQGDESAFRQLFDQYRDLIYSFSYHLTQSDIIAKDVVQDIFVKIWTTRSTLDQIVSIRAWMLRLTRNHVLNGLKRKAHEEALLREIGSRLSHSLQPTEEAVHYRELEKQLQQAIAQLPQQQQRCYLLSRDAGMKHDEIATTLGISQETVKKHIMAAIQSIKKYLTRSGNLLPEFFLFFL</sequence>
<evidence type="ECO:0000259" key="5">
    <source>
        <dbReference type="Pfam" id="PF04542"/>
    </source>
</evidence>
<evidence type="ECO:0000256" key="4">
    <source>
        <dbReference type="ARBA" id="ARBA00023163"/>
    </source>
</evidence>
<comment type="caution">
    <text evidence="7">The sequence shown here is derived from an EMBL/GenBank/DDBJ whole genome shotgun (WGS) entry which is preliminary data.</text>
</comment>
<keyword evidence="3" id="KW-0731">Sigma factor</keyword>
<dbReference type="InterPro" id="IPR013325">
    <property type="entry name" value="RNA_pol_sigma_r2"/>
</dbReference>
<dbReference type="InterPro" id="IPR013324">
    <property type="entry name" value="RNA_pol_sigma_r3/r4-like"/>
</dbReference>
<dbReference type="InterPro" id="IPR039425">
    <property type="entry name" value="RNA_pol_sigma-70-like"/>
</dbReference>
<dbReference type="Gene3D" id="1.10.10.10">
    <property type="entry name" value="Winged helix-like DNA-binding domain superfamily/Winged helix DNA-binding domain"/>
    <property type="match status" value="1"/>
</dbReference>
<evidence type="ECO:0000313" key="7">
    <source>
        <dbReference type="EMBL" id="RZS75686.1"/>
    </source>
</evidence>
<evidence type="ECO:0000256" key="2">
    <source>
        <dbReference type="ARBA" id="ARBA00023015"/>
    </source>
</evidence>
<dbReference type="InterPro" id="IPR014284">
    <property type="entry name" value="RNA_pol_sigma-70_dom"/>
</dbReference>
<gene>
    <name evidence="7" type="ORF">EV199_1558</name>
</gene>
<dbReference type="Pfam" id="PF08281">
    <property type="entry name" value="Sigma70_r4_2"/>
    <property type="match status" value="1"/>
</dbReference>
<dbReference type="InterPro" id="IPR007627">
    <property type="entry name" value="RNA_pol_sigma70_r2"/>
</dbReference>
<keyword evidence="4" id="KW-0804">Transcription</keyword>
<dbReference type="NCBIfam" id="TIGR02985">
    <property type="entry name" value="Sig70_bacteroi1"/>
    <property type="match status" value="1"/>
</dbReference>
<keyword evidence="2" id="KW-0805">Transcription regulation</keyword>
<dbReference type="GO" id="GO:0006352">
    <property type="term" value="P:DNA-templated transcription initiation"/>
    <property type="evidence" value="ECO:0007669"/>
    <property type="project" value="InterPro"/>
</dbReference>
<comment type="similarity">
    <text evidence="1">Belongs to the sigma-70 factor family. ECF subfamily.</text>
</comment>
<dbReference type="OrthoDB" id="1342792at2"/>
<feature type="domain" description="RNA polymerase sigma factor 70 region 4 type 2" evidence="6">
    <location>
        <begin position="123"/>
        <end position="171"/>
    </location>
</feature>
<evidence type="ECO:0000256" key="3">
    <source>
        <dbReference type="ARBA" id="ARBA00023082"/>
    </source>
</evidence>
<proteinExistence type="inferred from homology"/>
<dbReference type="AlphaFoldDB" id="A0A4Q7N3X6"/>